<dbReference type="AlphaFoldDB" id="A0A508XCB9"/>
<dbReference type="Proteomes" id="UP000507954">
    <property type="component" value="Unassembled WGS sequence"/>
</dbReference>
<dbReference type="RefSeq" id="WP_164850873.1">
    <property type="nucleotide sequence ID" value="NZ_RPNH01000043.1"/>
</dbReference>
<sequence length="77" mass="8334">MNQEDLANRGLADGDQIEFCGLLGDEESHSIGGLTAVAYDIPSGSIAGYFPEMNPVMSLSRFDPQSAHPHIRGYPLR</sequence>
<organism evidence="1">
    <name type="scientific">Sinorhizobium medicae</name>
    <dbReference type="NCBI Taxonomy" id="110321"/>
    <lineage>
        <taxon>Bacteria</taxon>
        <taxon>Pseudomonadati</taxon>
        <taxon>Pseudomonadota</taxon>
        <taxon>Alphaproteobacteria</taxon>
        <taxon>Hyphomicrobiales</taxon>
        <taxon>Rhizobiaceae</taxon>
        <taxon>Sinorhizobium/Ensifer group</taxon>
        <taxon>Sinorhizobium</taxon>
    </lineage>
</organism>
<dbReference type="EMBL" id="CABFNB010000166">
    <property type="protein sequence ID" value="VTZ66029.1"/>
    <property type="molecule type" value="Genomic_DNA"/>
</dbReference>
<name>A0A508XCB9_9HYPH</name>
<proteinExistence type="predicted"/>
<reference evidence="1" key="1">
    <citation type="submission" date="2019-06" db="EMBL/GenBank/DDBJ databases">
        <authorList>
            <person name="Le Quere A."/>
            <person name="Colella S."/>
        </authorList>
    </citation>
    <scope>NUCLEOTIDE SEQUENCE</scope>
    <source>
        <strain evidence="1">EmedicaeMD41</strain>
    </source>
</reference>
<gene>
    <name evidence="1" type="ORF">EMEDMD4_940057</name>
</gene>
<accession>A0A508XCB9</accession>
<protein>
    <submittedName>
        <fullName evidence="1">Uncharacterized protein</fullName>
    </submittedName>
</protein>
<evidence type="ECO:0000313" key="1">
    <source>
        <dbReference type="EMBL" id="VTZ66029.1"/>
    </source>
</evidence>